<organism evidence="2 3">
    <name type="scientific">Eimeria maxima</name>
    <name type="common">Coccidian parasite</name>
    <dbReference type="NCBI Taxonomy" id="5804"/>
    <lineage>
        <taxon>Eukaryota</taxon>
        <taxon>Sar</taxon>
        <taxon>Alveolata</taxon>
        <taxon>Apicomplexa</taxon>
        <taxon>Conoidasida</taxon>
        <taxon>Coccidia</taxon>
        <taxon>Eucoccidiorida</taxon>
        <taxon>Eimeriorina</taxon>
        <taxon>Eimeriidae</taxon>
        <taxon>Eimeria</taxon>
    </lineage>
</organism>
<feature type="region of interest" description="Disordered" evidence="1">
    <location>
        <begin position="969"/>
        <end position="1027"/>
    </location>
</feature>
<dbReference type="RefSeq" id="XP_013336440.1">
    <property type="nucleotide sequence ID" value="XM_013480986.1"/>
</dbReference>
<evidence type="ECO:0000313" key="3">
    <source>
        <dbReference type="Proteomes" id="UP000030763"/>
    </source>
</evidence>
<feature type="region of interest" description="Disordered" evidence="1">
    <location>
        <begin position="221"/>
        <end position="257"/>
    </location>
</feature>
<accession>U6MDN8</accession>
<proteinExistence type="predicted"/>
<keyword evidence="3" id="KW-1185">Reference proteome</keyword>
<dbReference type="GeneID" id="25334466"/>
<name>U6MDN8_EIMMA</name>
<sequence length="1287" mass="137976">MEDPLARATLFGIVNAPLGVTAPPDVVDAFLLLRHKISGVEGCQGQQLELLYERFCACRDGKKDIASQEAEEQATREAESHGEGKSENTFAADSLSDAVASAKADMRAFSVEALQKQIYQLSSKEQEKSQECSGALGKLLMECCDSHHSFEKSESWLNRAPCTLLQEEQDAVSAAEEALFAALSHSFDIFPSVLSEALEMTGVVGTDANTTTVAAVIATAAEEKGRQGQRSSRRQANKGRHDSKAADDPNGSSPTAAAAVAAAAAAITASGIASEEEGVRTRQRVAEQLLQWLVSEAVAAAEPQLMLQAAEKTTAWGGIHAEAARHRWRRQPACEALELQLQRTPLPSRLDHRVLRMAEYLSKRQAPTVKSCTRAVVIFDGKTTDGLLSLLQGQPGAEKHMWMQQLLQSRLGYLGDLLPQASEGVLLCLEIPRHQQQKLQAQHPMLAQQLMQKLVEEYMLPAVLGDDPQQYQVPVACLETAEDIAIFVEGVAAKKGIGLANDHMVSGERASQDEDTAEDSEDVPCLLVLPSWQQFFLAATDKLEDIQRESMLETSQTALTGTQKEDGEDAGAPTSAENDNYLSVRRHLSKLCEVLDIDFVALDSPCYLRRTAEDSISAISEVVLKEPQMVAAAAAAATASSPWLLQGQATRAVGPYVVAYLQAACFLLGIDPIALSQRAAEAVVDWREERHRRQSLDAAAASAKRQMQRSLDSLSTNSRSCCCSTSSISPNRGYSALTAESVDCEGPVGAPILDATEQQTTHTVAAVLCAYWDRIVPTGQVITAVEEATAEEPLFKWASLQLQKLRMLVSGTIVSSVLLAGDLISLICGLALNGEMALEIDVQETPRREDTLLDPQQEADAAAAAAAAAAGAAGAGDAASTEPCILRGWLRLCRTPAVQSTKTNTSGVTGKCCSIHPRVYNLRQLRKFVQTQLRVILEIAREREVVVQLPTEVLIQADPQVAALAAGVTGTPAEAAPRGRRTSDAVGGTQRNGSKKPRGSTKVEPAEGHIEDSAGDAAGPPAAEEEKRPPVLAVCHLPPAELLWKVVFAVSNDLPASSEEEMISNTTTRRRSAEGIEPSRVCGAYATMTQQAIENAVASFEGPTHVLWVGGKLSRETEGTDNLLNAAGIPDATVAMVESLVKAKNMLETSFSNPDDDFGYRAPSADSVLLESSASLDASSSQISTMSNSEGRRASLRNGQEKLGTEHLLLFGSIAKNTWAFANKGIATVEAFLDVEPLLQMLQGRRVKDILLADDMFLGQGKANGCTPAKTKVQTVYNFHLNPPGSN</sequence>
<reference evidence="2" key="2">
    <citation type="submission" date="2013-10" db="EMBL/GenBank/DDBJ databases">
        <authorList>
            <person name="Aslett M."/>
        </authorList>
    </citation>
    <scope>NUCLEOTIDE SEQUENCE [LARGE SCALE GENOMIC DNA]</scope>
    <source>
        <strain evidence="2">Weybridge</strain>
    </source>
</reference>
<gene>
    <name evidence="2" type="ORF">EMWEY_00004800</name>
</gene>
<evidence type="ECO:0000256" key="1">
    <source>
        <dbReference type="SAM" id="MobiDB-lite"/>
    </source>
</evidence>
<dbReference type="OrthoDB" id="346145at2759"/>
<dbReference type="EMBL" id="HG720843">
    <property type="protein sequence ID" value="CDJ59795.1"/>
    <property type="molecule type" value="Genomic_DNA"/>
</dbReference>
<feature type="region of interest" description="Disordered" evidence="1">
    <location>
        <begin position="68"/>
        <end position="90"/>
    </location>
</feature>
<feature type="compositionally biased region" description="Basic and acidic residues" evidence="1">
    <location>
        <begin position="73"/>
        <end position="86"/>
    </location>
</feature>
<protein>
    <submittedName>
        <fullName evidence="2">Uncharacterized protein</fullName>
    </submittedName>
</protein>
<reference evidence="2" key="1">
    <citation type="submission" date="2013-10" db="EMBL/GenBank/DDBJ databases">
        <title>Genomic analysis of the causative agents of coccidiosis in chickens.</title>
        <authorList>
            <person name="Reid A.J."/>
            <person name="Blake D."/>
            <person name="Billington K."/>
            <person name="Browne H."/>
            <person name="Dunn M."/>
            <person name="Hung S."/>
            <person name="Kawahara F."/>
            <person name="Miranda-Saavedra D."/>
            <person name="Mourier T."/>
            <person name="Nagra H."/>
            <person name="Otto T.D."/>
            <person name="Rawlings N."/>
            <person name="Sanchez A."/>
            <person name="Sanders M."/>
            <person name="Subramaniam C."/>
            <person name="Tay Y."/>
            <person name="Dear P."/>
            <person name="Doerig C."/>
            <person name="Gruber A."/>
            <person name="Parkinson J."/>
            <person name="Shirley M."/>
            <person name="Wan K.L."/>
            <person name="Berriman M."/>
            <person name="Tomley F."/>
            <person name="Pain A."/>
        </authorList>
    </citation>
    <scope>NUCLEOTIDE SEQUENCE [LARGE SCALE GENOMIC DNA]</scope>
    <source>
        <strain evidence="2">Weybridge</strain>
    </source>
</reference>
<dbReference type="OMA" id="PSWQQFF"/>
<dbReference type="Proteomes" id="UP000030763">
    <property type="component" value="Unassembled WGS sequence"/>
</dbReference>
<dbReference type="VEuPathDB" id="ToxoDB:EMWEY_00004800"/>
<feature type="region of interest" description="Disordered" evidence="1">
    <location>
        <begin position="556"/>
        <end position="578"/>
    </location>
</feature>
<evidence type="ECO:0000313" key="2">
    <source>
        <dbReference type="EMBL" id="CDJ59795.1"/>
    </source>
</evidence>